<evidence type="ECO:0000313" key="2">
    <source>
        <dbReference type="Proteomes" id="UP001228905"/>
    </source>
</evidence>
<sequence length="92" mass="10162">MFDKNSRYAKQPVYTVKTADGREVSAVAIPLPTRPVLAGYHKRDVNERLDQIAGWHLKDATRFWSLCDLANSPVPAALGERDLVAIPRSDGG</sequence>
<reference evidence="1 2" key="1">
    <citation type="submission" date="2023-07" db="EMBL/GenBank/DDBJ databases">
        <title>Genomic Encyclopedia of Type Strains, Phase IV (KMG-IV): sequencing the most valuable type-strain genomes for metagenomic binning, comparative biology and taxonomic classification.</title>
        <authorList>
            <person name="Goeker M."/>
        </authorList>
    </citation>
    <scope>NUCLEOTIDE SEQUENCE [LARGE SCALE GENOMIC DNA]</scope>
    <source>
        <strain evidence="1 2">DSM 18695</strain>
    </source>
</reference>
<gene>
    <name evidence="1" type="ORF">QO010_002185</name>
</gene>
<dbReference type="RefSeq" id="WP_307349058.1">
    <property type="nucleotide sequence ID" value="NZ_JAUSVS010000003.1"/>
</dbReference>
<dbReference type="EMBL" id="JAUSVS010000003">
    <property type="protein sequence ID" value="MDQ0464404.1"/>
    <property type="molecule type" value="Genomic_DNA"/>
</dbReference>
<evidence type="ECO:0000313" key="1">
    <source>
        <dbReference type="EMBL" id="MDQ0464404.1"/>
    </source>
</evidence>
<dbReference type="Proteomes" id="UP001228905">
    <property type="component" value="Unassembled WGS sequence"/>
</dbReference>
<accession>A0ABU0IR09</accession>
<proteinExistence type="predicted"/>
<protein>
    <submittedName>
        <fullName evidence="1">Uncharacterized protein</fullName>
    </submittedName>
</protein>
<comment type="caution">
    <text evidence="1">The sequence shown here is derived from an EMBL/GenBank/DDBJ whole genome shotgun (WGS) entry which is preliminary data.</text>
</comment>
<name>A0ABU0IR09_9CAUL</name>
<keyword evidence="2" id="KW-1185">Reference proteome</keyword>
<organism evidence="1 2">
    <name type="scientific">Caulobacter ginsengisoli</name>
    <dbReference type="NCBI Taxonomy" id="400775"/>
    <lineage>
        <taxon>Bacteria</taxon>
        <taxon>Pseudomonadati</taxon>
        <taxon>Pseudomonadota</taxon>
        <taxon>Alphaproteobacteria</taxon>
        <taxon>Caulobacterales</taxon>
        <taxon>Caulobacteraceae</taxon>
        <taxon>Caulobacter</taxon>
    </lineage>
</organism>